<dbReference type="Pfam" id="PF07690">
    <property type="entry name" value="MFS_1"/>
    <property type="match status" value="1"/>
</dbReference>
<feature type="domain" description="Major facilitator superfamily (MFS) profile" evidence="6">
    <location>
        <begin position="1"/>
        <end position="318"/>
    </location>
</feature>
<evidence type="ECO:0000256" key="4">
    <source>
        <dbReference type="ARBA" id="ARBA00023136"/>
    </source>
</evidence>
<dbReference type="GO" id="GO:0005886">
    <property type="term" value="C:plasma membrane"/>
    <property type="evidence" value="ECO:0007669"/>
    <property type="project" value="TreeGrafter"/>
</dbReference>
<dbReference type="Proteomes" id="UP000193144">
    <property type="component" value="Unassembled WGS sequence"/>
</dbReference>
<gene>
    <name evidence="7" type="ORF">BCR34DRAFT_286384</name>
</gene>
<dbReference type="InterPro" id="IPR011701">
    <property type="entry name" value="MFS"/>
</dbReference>
<feature type="transmembrane region" description="Helical" evidence="5">
    <location>
        <begin position="287"/>
        <end position="308"/>
    </location>
</feature>
<protein>
    <submittedName>
        <fullName evidence="7">Major facilitator superfamily domain-containing protein</fullName>
    </submittedName>
</protein>
<dbReference type="SUPFAM" id="SSF103473">
    <property type="entry name" value="MFS general substrate transporter"/>
    <property type="match status" value="1"/>
</dbReference>
<feature type="transmembrane region" description="Helical" evidence="5">
    <location>
        <begin position="97"/>
        <end position="116"/>
    </location>
</feature>
<dbReference type="GO" id="GO:0015244">
    <property type="term" value="F:fluconazole transmembrane transporter activity"/>
    <property type="evidence" value="ECO:0007669"/>
    <property type="project" value="TreeGrafter"/>
</dbReference>
<keyword evidence="3 5" id="KW-1133">Transmembrane helix</keyword>
<evidence type="ECO:0000313" key="8">
    <source>
        <dbReference type="Proteomes" id="UP000193144"/>
    </source>
</evidence>
<evidence type="ECO:0000259" key="6">
    <source>
        <dbReference type="PROSITE" id="PS50850"/>
    </source>
</evidence>
<organism evidence="7 8">
    <name type="scientific">Clohesyomyces aquaticus</name>
    <dbReference type="NCBI Taxonomy" id="1231657"/>
    <lineage>
        <taxon>Eukaryota</taxon>
        <taxon>Fungi</taxon>
        <taxon>Dikarya</taxon>
        <taxon>Ascomycota</taxon>
        <taxon>Pezizomycotina</taxon>
        <taxon>Dothideomycetes</taxon>
        <taxon>Pleosporomycetidae</taxon>
        <taxon>Pleosporales</taxon>
        <taxon>Lindgomycetaceae</taxon>
        <taxon>Clohesyomyces</taxon>
    </lineage>
</organism>
<sequence length="318" mass="35179">MEDFGLGLTVASLGMAIYVLGYGCGPLLFSPLSEIPAIGRTTVYIGTLGVFVILLIPTSLADNFAGFLVLRFLLGFFGSPCLANSGATFQDIFPPSAVFYIVAAWAAFATFAQAFGPLLTAYSVPVRGWRWSQWELLWLVGPVLILMIVALPETSASTILLRRARRLRAATGNNAIRAQSELDQAKLSIKEIAFDALIKPWEINILDPAVLYTTFYTGLVYGIFYTFFEVFPLVYQNEYHFDGGDLSLTFLAVAVCMLIVVPLYMIYFRIGLAPRIAKQGMPPLEDFLVVGLFTAWFLPAGLFIFGTYKIRSCHCYRS</sequence>
<comment type="subcellular location">
    <subcellularLocation>
        <location evidence="1">Membrane</location>
        <topology evidence="1">Multi-pass membrane protein</topology>
    </subcellularLocation>
</comment>
<evidence type="ECO:0000256" key="1">
    <source>
        <dbReference type="ARBA" id="ARBA00004141"/>
    </source>
</evidence>
<dbReference type="InterPro" id="IPR020846">
    <property type="entry name" value="MFS_dom"/>
</dbReference>
<dbReference type="PANTHER" id="PTHR23502:SF23">
    <property type="entry name" value="FLUCONAZOLE RESISTANCE PROTEIN 1"/>
    <property type="match status" value="1"/>
</dbReference>
<evidence type="ECO:0000256" key="2">
    <source>
        <dbReference type="ARBA" id="ARBA00022692"/>
    </source>
</evidence>
<feature type="transmembrane region" description="Helical" evidence="5">
    <location>
        <begin position="136"/>
        <end position="161"/>
    </location>
</feature>
<feature type="transmembrane region" description="Helical" evidence="5">
    <location>
        <begin position="209"/>
        <end position="228"/>
    </location>
</feature>
<feature type="transmembrane region" description="Helical" evidence="5">
    <location>
        <begin position="6"/>
        <end position="29"/>
    </location>
</feature>
<dbReference type="PANTHER" id="PTHR23502">
    <property type="entry name" value="MAJOR FACILITATOR SUPERFAMILY"/>
    <property type="match status" value="1"/>
</dbReference>
<feature type="transmembrane region" description="Helical" evidence="5">
    <location>
        <begin position="248"/>
        <end position="267"/>
    </location>
</feature>
<reference evidence="7 8" key="1">
    <citation type="submission" date="2016-07" db="EMBL/GenBank/DDBJ databases">
        <title>Pervasive Adenine N6-methylation of Active Genes in Fungi.</title>
        <authorList>
            <consortium name="DOE Joint Genome Institute"/>
            <person name="Mondo S.J."/>
            <person name="Dannebaum R.O."/>
            <person name="Kuo R.C."/>
            <person name="Labutti K."/>
            <person name="Haridas S."/>
            <person name="Kuo A."/>
            <person name="Salamov A."/>
            <person name="Ahrendt S.R."/>
            <person name="Lipzen A."/>
            <person name="Sullivan W."/>
            <person name="Andreopoulos W.B."/>
            <person name="Clum A."/>
            <person name="Lindquist E."/>
            <person name="Daum C."/>
            <person name="Ramamoorthy G.K."/>
            <person name="Gryganskyi A."/>
            <person name="Culley D."/>
            <person name="Magnuson J.K."/>
            <person name="James T.Y."/>
            <person name="O'Malley M.A."/>
            <person name="Stajich J.E."/>
            <person name="Spatafora J.W."/>
            <person name="Visel A."/>
            <person name="Grigoriev I.V."/>
        </authorList>
    </citation>
    <scope>NUCLEOTIDE SEQUENCE [LARGE SCALE GENOMIC DNA]</scope>
    <source>
        <strain evidence="7 8">CBS 115471</strain>
    </source>
</reference>
<dbReference type="GO" id="GO:1990961">
    <property type="term" value="P:xenobiotic detoxification by transmembrane export across the plasma membrane"/>
    <property type="evidence" value="ECO:0007669"/>
    <property type="project" value="TreeGrafter"/>
</dbReference>
<dbReference type="EMBL" id="MCFA01000047">
    <property type="protein sequence ID" value="ORY12874.1"/>
    <property type="molecule type" value="Genomic_DNA"/>
</dbReference>
<dbReference type="STRING" id="1231657.A0A1Y1ZRP7"/>
<keyword evidence="8" id="KW-1185">Reference proteome</keyword>
<dbReference type="Gene3D" id="1.20.1250.20">
    <property type="entry name" value="MFS general substrate transporter like domains"/>
    <property type="match status" value="1"/>
</dbReference>
<evidence type="ECO:0000256" key="5">
    <source>
        <dbReference type="SAM" id="Phobius"/>
    </source>
</evidence>
<dbReference type="OrthoDB" id="3357846at2759"/>
<evidence type="ECO:0000313" key="7">
    <source>
        <dbReference type="EMBL" id="ORY12874.1"/>
    </source>
</evidence>
<dbReference type="PROSITE" id="PS50850">
    <property type="entry name" value="MFS"/>
    <property type="match status" value="1"/>
</dbReference>
<feature type="transmembrane region" description="Helical" evidence="5">
    <location>
        <begin position="64"/>
        <end position="85"/>
    </location>
</feature>
<evidence type="ECO:0000256" key="3">
    <source>
        <dbReference type="ARBA" id="ARBA00022989"/>
    </source>
</evidence>
<name>A0A1Y1ZRP7_9PLEO</name>
<feature type="transmembrane region" description="Helical" evidence="5">
    <location>
        <begin position="41"/>
        <end position="58"/>
    </location>
</feature>
<dbReference type="AlphaFoldDB" id="A0A1Y1ZRP7"/>
<keyword evidence="4 5" id="KW-0472">Membrane</keyword>
<keyword evidence="2 5" id="KW-0812">Transmembrane</keyword>
<comment type="caution">
    <text evidence="7">The sequence shown here is derived from an EMBL/GenBank/DDBJ whole genome shotgun (WGS) entry which is preliminary data.</text>
</comment>
<proteinExistence type="predicted"/>
<accession>A0A1Y1ZRP7</accession>
<dbReference type="InterPro" id="IPR036259">
    <property type="entry name" value="MFS_trans_sf"/>
</dbReference>